<evidence type="ECO:0000259" key="4">
    <source>
        <dbReference type="PROSITE" id="PS51192"/>
    </source>
</evidence>
<feature type="domain" description="Helicase ATP-binding" evidence="4">
    <location>
        <begin position="103"/>
        <end position="407"/>
    </location>
</feature>
<keyword evidence="2" id="KW-0067">ATP-binding</keyword>
<evidence type="ECO:0000313" key="7">
    <source>
        <dbReference type="Proteomes" id="UP000480684"/>
    </source>
</evidence>
<feature type="domain" description="Helicase C-terminal" evidence="5">
    <location>
        <begin position="1046"/>
        <end position="1197"/>
    </location>
</feature>
<evidence type="ECO:0000256" key="3">
    <source>
        <dbReference type="SAM" id="MobiDB-lite"/>
    </source>
</evidence>
<dbReference type="Proteomes" id="UP000480684">
    <property type="component" value="Unassembled WGS sequence"/>
</dbReference>
<dbReference type="EMBL" id="JAAIYP010000038">
    <property type="protein sequence ID" value="NFV80690.1"/>
    <property type="molecule type" value="Genomic_DNA"/>
</dbReference>
<reference evidence="6 7" key="1">
    <citation type="submission" date="2020-02" db="EMBL/GenBank/DDBJ databases">
        <authorList>
            <person name="Dziuba M."/>
            <person name="Kuznetsov B."/>
            <person name="Mardanov A."/>
            <person name="Ravin N."/>
            <person name="Grouzdev D."/>
        </authorList>
    </citation>
    <scope>NUCLEOTIDE SEQUENCE [LARGE SCALE GENOMIC DNA]</scope>
    <source>
        <strain evidence="6 7">SpK</strain>
    </source>
</reference>
<dbReference type="Pfam" id="PF09369">
    <property type="entry name" value="MZB"/>
    <property type="match status" value="1"/>
</dbReference>
<dbReference type="GO" id="GO:0043138">
    <property type="term" value="F:3'-5' DNA helicase activity"/>
    <property type="evidence" value="ECO:0007669"/>
    <property type="project" value="TreeGrafter"/>
</dbReference>
<protein>
    <submittedName>
        <fullName evidence="6">DEAD/DEAH box helicase</fullName>
    </submittedName>
</protein>
<keyword evidence="6" id="KW-0378">Hydrolase</keyword>
<dbReference type="SUPFAM" id="SSF52540">
    <property type="entry name" value="P-loop containing nucleoside triphosphate hydrolases"/>
    <property type="match status" value="2"/>
</dbReference>
<evidence type="ECO:0000256" key="2">
    <source>
        <dbReference type="ARBA" id="ARBA00022840"/>
    </source>
</evidence>
<dbReference type="PROSITE" id="PS51194">
    <property type="entry name" value="HELICASE_CTER"/>
    <property type="match status" value="1"/>
</dbReference>
<gene>
    <name evidence="6" type="ORF">G4223_11285</name>
</gene>
<keyword evidence="7" id="KW-1185">Reference proteome</keyword>
<feature type="compositionally biased region" description="Acidic residues" evidence="3">
    <location>
        <begin position="1323"/>
        <end position="1334"/>
    </location>
</feature>
<comment type="caution">
    <text evidence="6">The sequence shown here is derived from an EMBL/GenBank/DDBJ whole genome shotgun (WGS) entry which is preliminary data.</text>
</comment>
<dbReference type="Pfam" id="PF00271">
    <property type="entry name" value="Helicase_C"/>
    <property type="match status" value="1"/>
</dbReference>
<dbReference type="PANTHER" id="PTHR47957:SF3">
    <property type="entry name" value="ATP-DEPENDENT HELICASE HRQ1"/>
    <property type="match status" value="1"/>
</dbReference>
<dbReference type="PROSITE" id="PS51192">
    <property type="entry name" value="HELICASE_ATP_BIND_1"/>
    <property type="match status" value="1"/>
</dbReference>
<keyword evidence="1" id="KW-0547">Nucleotide-binding</keyword>
<evidence type="ECO:0000259" key="5">
    <source>
        <dbReference type="PROSITE" id="PS51194"/>
    </source>
</evidence>
<dbReference type="GO" id="GO:0036297">
    <property type="term" value="P:interstrand cross-link repair"/>
    <property type="evidence" value="ECO:0007669"/>
    <property type="project" value="TreeGrafter"/>
</dbReference>
<feature type="region of interest" description="Disordered" evidence="3">
    <location>
        <begin position="1301"/>
        <end position="1334"/>
    </location>
</feature>
<sequence length="1844" mass="203773">MTGTIQETIDELRQTLTDYIEATYHIGHPLLVEQRKRLLAESGGIFQIPYLESTPRYVAGETYQTMAGLPDAVKEAFARLSDPTKGKPPIFNPPYLHQAEAIRQSLGNNKNLMIMTGTGSGKTESFLLPILGKLAIEARDHAEQFRSLHAVRAIVLYPMNALVNDQLGRLRLLFGHPAVVSMFEEWCGRPARFARYTSRTPYAGVRSPAKDRNRLQSIEDFFVAIEDGARRHREGHQQIAEEDEKAFGLQEKLAKRGKWPAKPSISDWYGAPHAHWRDRNGHYQRAIAGAHDSELLTRHEVQEFPPDLLITNYSMLEYMMMRPIERSIFDKTRAWLNACPNEKIMIVLDEAHLYRGAQGAEVGLLLRRLRERLGIYQDRFQVICASASFSEEGRASAGNFGAQLAGVPPETFVPVTGTLATRTPEGQGSAADANALAAVDLSKFYADTLADQAEGARPFLNYREVEANQDLGAALVAALQGFPPFNLLVNETMKSAVPLKELGTKLFPRIPEDRANDALTKLLALGSRARKKADEPSLLPCRIHSFFRGLPGLWVCMDPDCTELSPEERGGPAGKLYGQPRERCGCGAPVLEYFTCRYCGTSYARAYTNDVAHSTLLWAEPGHVLRTDAGVFEACQPIDLLLEEPTNPAQGLPSDYDLSTGMLNPANLSERRRTVFLRPDIGGLAPAEDQGHASAHPGTFVPCGCCGRQYLFGQSSVQDHQTKGDQPFQSLLGTQIRVQPPGPQPATEFAPLRGRKVLVFSDSRQVAARLAPTLQNYSLRDTVRALLPVGFQILCRDPQIGGEVVLDNAFLAVIVAAHRFGVRVRPELGQGEVMPRIESVPMGQVPTGGELLRLFNASCPVNLMGAVWNVLTDNNLGLEPLAVASVRESSRFTQRLLNLPDLPGVAETHASKLAVVRTWFRCWLRGPGIWFSKMPGNWWSTKITQHRGSFKDMDCVLVTKQAKQTFAKLWLPRLMGDFTETVDGGTRLLAANLLLEIGGVWRRCPKCKSVHRPISGLDICIDCLAPGVEDFDPATDAVFVARRGFYRDPVIHALTSDNPAIMSLIAAEHTAQLNAAQPEDAFSQAENHEIRFQDIDIAWRDTDPREPAIDVLSSTTTMEVGIDIGELSGVALRNMPPGRANYQQRAGRAGRRGTAVATVVAFGSADSHDDHYFTEPDEMIRGPVTDPRLTLENADIARRHLRAYLLQRYHEARIPDIDPQADPNLFSVLGRVCDFRAGTGVLNRQDFIDWLAASRDDLKSAADRWLPSELSPDDRARLIAEMAQDVVKAVDDAIGFVGAEAGPDQGPIATAKLTEGGDRQDGEGESDTGDEDVDFVDPAADKLLDRLLYWGVLPRYAFPTDVAPFYVFNRALSTPYRPKMEFAPSQGLNVALSQYAPNKQIWIKGKQYTSKAIYSPYRSERRDAWGKRRLYFECSRCGHAKTEDYAEGRRNAVVECEACKTPSSFGPAKPWFRPPGFAHPIDRDPVSTPDAPNETAYATRAKLVMPTPAPDSGWTSVGSRVRGFPTRKHLLVSNSGPDGEGYHYCVACGRIESVIDPEVNLYQPHARPFPSDEPEQCPGRTTRGVVLGTDFLTDIALFSLPFDAPFRLRPGNDETTAALRTVCEAVAAAACRLLEIEPGEILAEYRPALTEAGATGLEAEIFIYDTLAGGAGFAPQLVGRGEALFEEALRILTDCPASCDASCYRCLRSFRNKLEHRLLDRHLGEQLLRHTLYGGYPAYPADRVVASLDILFDDLNRQFSATFEFSRNVVRPVEGRSVTIPILATRKLSGQETWVTLSSPIAPAVPVQDDLRLMGNALSIIPIDDLLIRRHLPEAIQMVMRNVQ</sequence>
<evidence type="ECO:0000256" key="1">
    <source>
        <dbReference type="ARBA" id="ARBA00022741"/>
    </source>
</evidence>
<dbReference type="SMART" id="SM00490">
    <property type="entry name" value="HELICc"/>
    <property type="match status" value="1"/>
</dbReference>
<proteinExistence type="predicted"/>
<dbReference type="InterPro" id="IPR014001">
    <property type="entry name" value="Helicase_ATP-bd"/>
</dbReference>
<dbReference type="GO" id="GO:0003676">
    <property type="term" value="F:nucleic acid binding"/>
    <property type="evidence" value="ECO:0007669"/>
    <property type="project" value="InterPro"/>
</dbReference>
<dbReference type="Gene3D" id="3.40.50.300">
    <property type="entry name" value="P-loop containing nucleotide triphosphate hydrolases"/>
    <property type="match status" value="3"/>
</dbReference>
<dbReference type="RefSeq" id="WP_163679405.1">
    <property type="nucleotide sequence ID" value="NZ_JAAIYP010000038.1"/>
</dbReference>
<dbReference type="InterPro" id="IPR027417">
    <property type="entry name" value="P-loop_NTPase"/>
</dbReference>
<evidence type="ECO:0000313" key="6">
    <source>
        <dbReference type="EMBL" id="NFV80690.1"/>
    </source>
</evidence>
<dbReference type="SMART" id="SM00487">
    <property type="entry name" value="DEXDc"/>
    <property type="match status" value="1"/>
</dbReference>
<dbReference type="InterPro" id="IPR011545">
    <property type="entry name" value="DEAD/DEAH_box_helicase_dom"/>
</dbReference>
<dbReference type="PANTHER" id="PTHR47957">
    <property type="entry name" value="ATP-DEPENDENT HELICASE HRQ1"/>
    <property type="match status" value="1"/>
</dbReference>
<dbReference type="InterPro" id="IPR018973">
    <property type="entry name" value="MZB"/>
</dbReference>
<accession>A0A7C9UWX6</accession>
<dbReference type="InterPro" id="IPR001650">
    <property type="entry name" value="Helicase_C-like"/>
</dbReference>
<name>A0A7C9UWX6_9PROT</name>
<dbReference type="Pfam" id="PF00270">
    <property type="entry name" value="DEAD"/>
    <property type="match status" value="1"/>
</dbReference>
<dbReference type="GO" id="GO:0005524">
    <property type="term" value="F:ATP binding"/>
    <property type="evidence" value="ECO:0007669"/>
    <property type="project" value="UniProtKB-KW"/>
</dbReference>
<organism evidence="6 7">
    <name type="scientific">Magnetospirillum aberrantis SpK</name>
    <dbReference type="NCBI Taxonomy" id="908842"/>
    <lineage>
        <taxon>Bacteria</taxon>
        <taxon>Pseudomonadati</taxon>
        <taxon>Pseudomonadota</taxon>
        <taxon>Alphaproteobacteria</taxon>
        <taxon>Rhodospirillales</taxon>
        <taxon>Rhodospirillaceae</taxon>
        <taxon>Magnetospirillum</taxon>
    </lineage>
</organism>
<dbReference type="GO" id="GO:0006289">
    <property type="term" value="P:nucleotide-excision repair"/>
    <property type="evidence" value="ECO:0007669"/>
    <property type="project" value="TreeGrafter"/>
</dbReference>
<keyword evidence="6" id="KW-0347">Helicase</keyword>